<proteinExistence type="predicted"/>
<dbReference type="InterPro" id="IPR005303">
    <property type="entry name" value="MOCOS_middle"/>
</dbReference>
<evidence type="ECO:0000259" key="1">
    <source>
        <dbReference type="PROSITE" id="PS51340"/>
    </source>
</evidence>
<dbReference type="PROSITE" id="PS51340">
    <property type="entry name" value="MOSC"/>
    <property type="match status" value="1"/>
</dbReference>
<dbReference type="GO" id="GO:0030170">
    <property type="term" value="F:pyridoxal phosphate binding"/>
    <property type="evidence" value="ECO:0007669"/>
    <property type="project" value="InterPro"/>
</dbReference>
<organism evidence="2">
    <name type="scientific">Rhodosorus marinus</name>
    <dbReference type="NCBI Taxonomy" id="101924"/>
    <lineage>
        <taxon>Eukaryota</taxon>
        <taxon>Rhodophyta</taxon>
        <taxon>Stylonematophyceae</taxon>
        <taxon>Stylonematales</taxon>
        <taxon>Stylonemataceae</taxon>
        <taxon>Rhodosorus</taxon>
    </lineage>
</organism>
<protein>
    <recommendedName>
        <fullName evidence="1">MOSC domain-containing protein</fullName>
    </recommendedName>
</protein>
<dbReference type="Pfam" id="PF03476">
    <property type="entry name" value="MOSC_N"/>
    <property type="match status" value="1"/>
</dbReference>
<dbReference type="EMBL" id="HBEK01005071">
    <property type="protein sequence ID" value="CAD8392804.1"/>
    <property type="molecule type" value="Transcribed_RNA"/>
</dbReference>
<dbReference type="InterPro" id="IPR005302">
    <property type="entry name" value="MoCF_Sase_C"/>
</dbReference>
<name>A0A7S0BGX3_9RHOD</name>
<gene>
    <name evidence="2" type="ORF">RMAR0315_LOCUS2789</name>
</gene>
<dbReference type="InterPro" id="IPR015422">
    <property type="entry name" value="PyrdxlP-dep_Trfase_small"/>
</dbReference>
<reference evidence="2" key="1">
    <citation type="submission" date="2021-01" db="EMBL/GenBank/DDBJ databases">
        <authorList>
            <person name="Corre E."/>
            <person name="Pelletier E."/>
            <person name="Niang G."/>
            <person name="Scheremetjew M."/>
            <person name="Finn R."/>
            <person name="Kale V."/>
            <person name="Holt S."/>
            <person name="Cochrane G."/>
            <person name="Meng A."/>
            <person name="Brown T."/>
            <person name="Cohen L."/>
        </authorList>
    </citation>
    <scope>NUCLEOTIDE SEQUENCE</scope>
    <source>
        <strain evidence="2">UTEX LB 2760</strain>
    </source>
</reference>
<sequence length="361" mass="39220">MRSGCMCSPGACHRLLGLSSEDIQAQFEAGHVCGDEKDIVKGMRTGAVRVSFGLASTMDDVNRLAAFLRDHFLSDANEVSANPSVRVEEIQVKRIVVYPVKGLGGMDVDQWKIGPDGLSQDRRFSVIELGVKRAISLKRNPRMAFVEAEIDPAGTSLTLKVSDAVAANVGFAAGEESISVPLEENSAQENREIRVCGRMEQVRDAGLPSSWEWLSRVLKADVRIVEGVSQMQNEEALLVVSRATLTSLNRKLLKDGKLPAEEDVFRGNVYVETSPDASADFTGRFGVGELTIANVKPCVRCMAVNVDGSKGTSREDSEPLRTLARERYTQDHKVVFGDLFAVSCPGGTSMSSGAVFKRLHI</sequence>
<dbReference type="Gene3D" id="3.90.1150.10">
    <property type="entry name" value="Aspartate Aminotransferase, domain 1"/>
    <property type="match status" value="1"/>
</dbReference>
<dbReference type="AlphaFoldDB" id="A0A7S0BGX3"/>
<dbReference type="Pfam" id="PF03473">
    <property type="entry name" value="MOSC"/>
    <property type="match status" value="1"/>
</dbReference>
<feature type="domain" description="MOSC" evidence="1">
    <location>
        <begin position="207"/>
        <end position="361"/>
    </location>
</feature>
<dbReference type="SUPFAM" id="SSF141673">
    <property type="entry name" value="MOSC N-terminal domain-like"/>
    <property type="match status" value="1"/>
</dbReference>
<accession>A0A7S0BGX3</accession>
<evidence type="ECO:0000313" key="2">
    <source>
        <dbReference type="EMBL" id="CAD8392804.1"/>
    </source>
</evidence>
<dbReference type="GO" id="GO:0030151">
    <property type="term" value="F:molybdenum ion binding"/>
    <property type="evidence" value="ECO:0007669"/>
    <property type="project" value="InterPro"/>
</dbReference>
<dbReference type="GO" id="GO:0003824">
    <property type="term" value="F:catalytic activity"/>
    <property type="evidence" value="ECO:0007669"/>
    <property type="project" value="InterPro"/>
</dbReference>